<dbReference type="EMBL" id="BABT02000052">
    <property type="protein sequence ID" value="GAA94923.1"/>
    <property type="molecule type" value="Genomic_DNA"/>
</dbReference>
<gene>
    <name evidence="2" type="primary">Mo01578</name>
    <name evidence="2" type="ORF">E5Q_01578</name>
</gene>
<dbReference type="HOGENOM" id="CLU_493534_0_0_1"/>
<dbReference type="Proteomes" id="UP000009131">
    <property type="component" value="Unassembled WGS sequence"/>
</dbReference>
<evidence type="ECO:0000313" key="3">
    <source>
        <dbReference type="Proteomes" id="UP000009131"/>
    </source>
</evidence>
<feature type="compositionally biased region" description="Pro residues" evidence="1">
    <location>
        <begin position="515"/>
        <end position="530"/>
    </location>
</feature>
<keyword evidence="3" id="KW-1185">Reference proteome</keyword>
<reference evidence="2 3" key="2">
    <citation type="journal article" date="2012" name="Open Biol.">
        <title>Characteristics of nucleosomes and linker DNA regions on the genome of the basidiomycete Mixia osmundae revealed by mono- and dinucleosome mapping.</title>
        <authorList>
            <person name="Nishida H."/>
            <person name="Kondo S."/>
            <person name="Matsumoto T."/>
            <person name="Suzuki Y."/>
            <person name="Yoshikawa H."/>
            <person name="Taylor T.D."/>
            <person name="Sugiyama J."/>
        </authorList>
    </citation>
    <scope>NUCLEOTIDE SEQUENCE [LARGE SCALE GENOMIC DNA]</scope>
    <source>
        <strain evidence="3">CBS 9802 / IAM 14324 / JCM 22182 / KY 12970</strain>
    </source>
</reference>
<reference evidence="2 3" key="1">
    <citation type="journal article" date="2011" name="J. Gen. Appl. Microbiol.">
        <title>Draft genome sequencing of the enigmatic basidiomycete Mixia osmundae.</title>
        <authorList>
            <person name="Nishida H."/>
            <person name="Nagatsuka Y."/>
            <person name="Sugiyama J."/>
        </authorList>
    </citation>
    <scope>NUCLEOTIDE SEQUENCE [LARGE SCALE GENOMIC DNA]</scope>
    <source>
        <strain evidence="3">CBS 9802 / IAM 14324 / JCM 22182 / KY 12970</strain>
    </source>
</reference>
<name>G7DWG3_MIXOS</name>
<comment type="caution">
    <text evidence="2">The sequence shown here is derived from an EMBL/GenBank/DDBJ whole genome shotgun (WGS) entry which is preliminary data.</text>
</comment>
<evidence type="ECO:0000313" key="2">
    <source>
        <dbReference type="EMBL" id="GAA94923.1"/>
    </source>
</evidence>
<dbReference type="RefSeq" id="XP_014565900.1">
    <property type="nucleotide sequence ID" value="XM_014710414.1"/>
</dbReference>
<feature type="compositionally biased region" description="Low complexity" evidence="1">
    <location>
        <begin position="478"/>
        <end position="493"/>
    </location>
</feature>
<dbReference type="InParanoid" id="G7DWG3"/>
<protein>
    <submittedName>
        <fullName evidence="2">Uncharacterized protein</fullName>
    </submittedName>
</protein>
<evidence type="ECO:0000256" key="1">
    <source>
        <dbReference type="SAM" id="MobiDB-lite"/>
    </source>
</evidence>
<organism evidence="2 3">
    <name type="scientific">Mixia osmundae (strain CBS 9802 / IAM 14324 / JCM 22182 / KY 12970)</name>
    <dbReference type="NCBI Taxonomy" id="764103"/>
    <lineage>
        <taxon>Eukaryota</taxon>
        <taxon>Fungi</taxon>
        <taxon>Dikarya</taxon>
        <taxon>Basidiomycota</taxon>
        <taxon>Pucciniomycotina</taxon>
        <taxon>Mixiomycetes</taxon>
        <taxon>Mixiales</taxon>
        <taxon>Mixiaceae</taxon>
        <taxon>Mixia</taxon>
    </lineage>
</organism>
<proteinExistence type="predicted"/>
<dbReference type="AlphaFoldDB" id="G7DWG3"/>
<accession>G7DWG3</accession>
<feature type="compositionally biased region" description="Low complexity" evidence="1">
    <location>
        <begin position="387"/>
        <end position="403"/>
    </location>
</feature>
<feature type="compositionally biased region" description="Polar residues" evidence="1">
    <location>
        <begin position="468"/>
        <end position="477"/>
    </location>
</feature>
<feature type="region of interest" description="Disordered" evidence="1">
    <location>
        <begin position="449"/>
        <end position="535"/>
    </location>
</feature>
<sequence length="552" mass="59075">MTLKAFELSLENVDREQGGVRASTAILAKLSAGGHDLTSGNLRARYSHVALQLLGECDVISPDGSTTTVVLCDEAVEHDFAVTGTSTEQGWSIERKDGSLSFSINVPKFTNDGVALPGSFSLAGLPIRNAGQAVLSSTSSVTVKYELILRAKRRQLLKRSDKVSIPVKILPADLLGGKVPYVSEIARKERAWDWTTPVTQSVDLCSTLFPNVRISKAEICHRLKQTKTDFVCQYKLIIELATPVPIDQSVVLTDPLLKSLDVEIGRRILFGVPSNAPMICIPSRHEQGRMSLNRSDVTVAAIRTEGRVIFDKRDIMAADCGALAISHCLVLSLTQANLTGKLAISAPIFEANASATLSNEPKRTRSTPIPALPPLFLSGEVDAALARPSVSSSRSTRNSSDSATLPSPHKSQMATSIRSIAMASSQSLPPLSPSFFSSMAQLPRDLQALSRPPSATSTRMRSRAYHHASSSDMSATPSYSSNESRSSSISSASHLHDSPALKNIGTLSHALPEPDLWPSPPLTPKPPTTEPRPIGFKAAKLLGLPPNASIVG</sequence>
<feature type="region of interest" description="Disordered" evidence="1">
    <location>
        <begin position="387"/>
        <end position="414"/>
    </location>
</feature>